<evidence type="ECO:0000313" key="2">
    <source>
        <dbReference type="Proteomes" id="UP000550707"/>
    </source>
</evidence>
<dbReference type="AlphaFoldDB" id="A0A7J8CTY6"/>
<dbReference type="Proteomes" id="UP000550707">
    <property type="component" value="Unassembled WGS sequence"/>
</dbReference>
<evidence type="ECO:0000313" key="1">
    <source>
        <dbReference type="EMBL" id="KAF6414246.1"/>
    </source>
</evidence>
<comment type="caution">
    <text evidence="1">The sequence shown here is derived from an EMBL/GenBank/DDBJ whole genome shotgun (WGS) entry which is preliminary data.</text>
</comment>
<sequence length="136" mass="15785">MRKLPDYFQKCLHHFTCVSGEKNKDYTRHMHFNGQAAEKALQTRRRTAHCRVRPFLASQLQAKRLHPVQGTAGSSRKQVLLSVLRAPVFKERFLSRPGTPRGHHSDAVGAPDLLEFCRHRPWEHHAARRRTDCWAV</sequence>
<accession>A0A7J8CTY6</accession>
<proteinExistence type="predicted"/>
<keyword evidence="2" id="KW-1185">Reference proteome</keyword>
<organism evidence="1 2">
    <name type="scientific">Molossus molossus</name>
    <name type="common">Pallas' mastiff bat</name>
    <name type="synonym">Vespertilio molossus</name>
    <dbReference type="NCBI Taxonomy" id="27622"/>
    <lineage>
        <taxon>Eukaryota</taxon>
        <taxon>Metazoa</taxon>
        <taxon>Chordata</taxon>
        <taxon>Craniata</taxon>
        <taxon>Vertebrata</taxon>
        <taxon>Euteleostomi</taxon>
        <taxon>Mammalia</taxon>
        <taxon>Eutheria</taxon>
        <taxon>Laurasiatheria</taxon>
        <taxon>Chiroptera</taxon>
        <taxon>Yangochiroptera</taxon>
        <taxon>Molossidae</taxon>
        <taxon>Molossus</taxon>
    </lineage>
</organism>
<dbReference type="EMBL" id="JACASF010000020">
    <property type="protein sequence ID" value="KAF6414246.1"/>
    <property type="molecule type" value="Genomic_DNA"/>
</dbReference>
<name>A0A7J8CTY6_MOLMO</name>
<protein>
    <submittedName>
        <fullName evidence="1">RNA 3'-terminal phosphate cyclase</fullName>
    </submittedName>
</protein>
<reference evidence="1 2" key="1">
    <citation type="journal article" date="2020" name="Nature">
        <title>Six reference-quality genomes reveal evolution of bat adaptations.</title>
        <authorList>
            <person name="Jebb D."/>
            <person name="Huang Z."/>
            <person name="Pippel M."/>
            <person name="Hughes G.M."/>
            <person name="Lavrichenko K."/>
            <person name="Devanna P."/>
            <person name="Winkler S."/>
            <person name="Jermiin L.S."/>
            <person name="Skirmuntt E.C."/>
            <person name="Katzourakis A."/>
            <person name="Burkitt-Gray L."/>
            <person name="Ray D.A."/>
            <person name="Sullivan K.A.M."/>
            <person name="Roscito J.G."/>
            <person name="Kirilenko B.M."/>
            <person name="Davalos L.M."/>
            <person name="Corthals A.P."/>
            <person name="Power M.L."/>
            <person name="Jones G."/>
            <person name="Ransome R.D."/>
            <person name="Dechmann D.K.N."/>
            <person name="Locatelli A.G."/>
            <person name="Puechmaille S.J."/>
            <person name="Fedrigo O."/>
            <person name="Jarvis E.D."/>
            <person name="Hiller M."/>
            <person name="Vernes S.C."/>
            <person name="Myers E.W."/>
            <person name="Teeling E.C."/>
        </authorList>
    </citation>
    <scope>NUCLEOTIDE SEQUENCE [LARGE SCALE GENOMIC DNA]</scope>
    <source>
        <strain evidence="1">MMolMol1</strain>
        <tissue evidence="1">Muscle</tissue>
    </source>
</reference>
<gene>
    <name evidence="1" type="ORF">HJG59_015960</name>
</gene>